<dbReference type="InterPro" id="IPR005532">
    <property type="entry name" value="SUMF_dom"/>
</dbReference>
<dbReference type="PROSITE" id="PS51257">
    <property type="entry name" value="PROKAR_LIPOPROTEIN"/>
    <property type="match status" value="1"/>
</dbReference>
<feature type="domain" description="Sulfatase-modifying factor enzyme-like" evidence="1">
    <location>
        <begin position="40"/>
        <end position="348"/>
    </location>
</feature>
<dbReference type="PANTHER" id="PTHR23150">
    <property type="entry name" value="SULFATASE MODIFYING FACTOR 1, 2"/>
    <property type="match status" value="1"/>
</dbReference>
<keyword evidence="3" id="KW-1185">Reference proteome</keyword>
<dbReference type="Pfam" id="PF03781">
    <property type="entry name" value="FGE-sulfatase"/>
    <property type="match status" value="1"/>
</dbReference>
<dbReference type="Gene3D" id="3.90.1580.10">
    <property type="entry name" value="paralog of FGE (formylglycine-generating enzyme)"/>
    <property type="match status" value="1"/>
</dbReference>
<dbReference type="SUPFAM" id="SSF56436">
    <property type="entry name" value="C-type lectin-like"/>
    <property type="match status" value="1"/>
</dbReference>
<evidence type="ECO:0000259" key="1">
    <source>
        <dbReference type="Pfam" id="PF03781"/>
    </source>
</evidence>
<evidence type="ECO:0000313" key="2">
    <source>
        <dbReference type="EMBL" id="MFD0861408.1"/>
    </source>
</evidence>
<dbReference type="PANTHER" id="PTHR23150:SF19">
    <property type="entry name" value="FORMYLGLYCINE-GENERATING ENZYME"/>
    <property type="match status" value="1"/>
</dbReference>
<dbReference type="Proteomes" id="UP001596978">
    <property type="component" value="Unassembled WGS sequence"/>
</dbReference>
<dbReference type="InterPro" id="IPR051043">
    <property type="entry name" value="Sulfatase_Mod_Factor_Kinase"/>
</dbReference>
<protein>
    <submittedName>
        <fullName evidence="2">Formylglycine-generating enzyme family protein</fullName>
    </submittedName>
</protein>
<proteinExistence type="predicted"/>
<reference evidence="3" key="1">
    <citation type="journal article" date="2019" name="Int. J. Syst. Evol. Microbiol.">
        <title>The Global Catalogue of Microorganisms (GCM) 10K type strain sequencing project: providing services to taxonomists for standard genome sequencing and annotation.</title>
        <authorList>
            <consortium name="The Broad Institute Genomics Platform"/>
            <consortium name="The Broad Institute Genome Sequencing Center for Infectious Disease"/>
            <person name="Wu L."/>
            <person name="Ma J."/>
        </authorList>
    </citation>
    <scope>NUCLEOTIDE SEQUENCE [LARGE SCALE GENOMIC DNA]</scope>
    <source>
        <strain evidence="3">CCUG 62952</strain>
    </source>
</reference>
<dbReference type="InterPro" id="IPR016187">
    <property type="entry name" value="CTDL_fold"/>
</dbReference>
<dbReference type="RefSeq" id="WP_386404368.1">
    <property type="nucleotide sequence ID" value="NZ_JBHTJH010000004.1"/>
</dbReference>
<dbReference type="InterPro" id="IPR042095">
    <property type="entry name" value="SUMF_sf"/>
</dbReference>
<sequence>MRNLLCIILMILISCENNKEEVPSPKNAHGKRNVEMGTPEGMVWIPGGEYYRGAVEGDSSARNDEKPRHAVKVDGFFMDVTEVTNRQFQQFVDATGYITTAEREVDWEELKKQLPAGTPKPPDSLLKPGSLSFKCAHHAVNNLNDYSQWWQWKIGASWRHPEGKGSSIEGKENYPVVHISYDDASAYCKWANRRLPTEAEWEFAARGGTKDAIFTWGNDASLLTQNANTWQGVFPTRNTKEDGYERAAPVKSYPSNAYGLYDMTGNVWEWTQDWYSYDHYKALTGRQPIDNPKGPEKPKNRTNPLAKEKVIRGGSFLCHDSYCASYRISARMATSYDTGSEHLGFRTVTTVDLITHNSKD</sequence>
<organism evidence="2 3">
    <name type="scientific">Sungkyunkwania multivorans</name>
    <dbReference type="NCBI Taxonomy" id="1173618"/>
    <lineage>
        <taxon>Bacteria</taxon>
        <taxon>Pseudomonadati</taxon>
        <taxon>Bacteroidota</taxon>
        <taxon>Flavobacteriia</taxon>
        <taxon>Flavobacteriales</taxon>
        <taxon>Flavobacteriaceae</taxon>
        <taxon>Sungkyunkwania</taxon>
    </lineage>
</organism>
<comment type="caution">
    <text evidence="2">The sequence shown here is derived from an EMBL/GenBank/DDBJ whole genome shotgun (WGS) entry which is preliminary data.</text>
</comment>
<accession>A0ABW3CXS4</accession>
<name>A0ABW3CXS4_9FLAO</name>
<gene>
    <name evidence="2" type="ORF">ACFQ1M_04260</name>
</gene>
<evidence type="ECO:0000313" key="3">
    <source>
        <dbReference type="Proteomes" id="UP001596978"/>
    </source>
</evidence>
<dbReference type="EMBL" id="JBHTJH010000004">
    <property type="protein sequence ID" value="MFD0861408.1"/>
    <property type="molecule type" value="Genomic_DNA"/>
</dbReference>